<organism evidence="2 3">
    <name type="scientific">Crossiella equi</name>
    <dbReference type="NCBI Taxonomy" id="130796"/>
    <lineage>
        <taxon>Bacteria</taxon>
        <taxon>Bacillati</taxon>
        <taxon>Actinomycetota</taxon>
        <taxon>Actinomycetes</taxon>
        <taxon>Pseudonocardiales</taxon>
        <taxon>Pseudonocardiaceae</taxon>
        <taxon>Crossiella</taxon>
    </lineage>
</organism>
<evidence type="ECO:0008006" key="4">
    <source>
        <dbReference type="Google" id="ProtNLM"/>
    </source>
</evidence>
<feature type="region of interest" description="Disordered" evidence="1">
    <location>
        <begin position="193"/>
        <end position="244"/>
    </location>
</feature>
<dbReference type="EMBL" id="JAGIOO010000001">
    <property type="protein sequence ID" value="MBP2475626.1"/>
    <property type="molecule type" value="Genomic_DNA"/>
</dbReference>
<accession>A0ABS5AH00</accession>
<sequence length="244" mass="24896">MYIEETGAGDGDIKVTVDGEEMTVEAVTDTNHDGIDDTAVVETDDGYLSFTDTNGDGTADVMRTLDDKGAVLSTSRFDAASGEWVTEGGQATSGGPQTAPGSGSGLIVHTAEGEQHIQGELTDTNGDGKGDTLVVTDAHGDTVVFADIDGDGDADVATEITGSGQVIVSEHRGNGEWVVVHDATLGDAAAEPARLSDSDWEVETATGDGKPGGSFHVDPVTGEWVDSSADKGGGIGGAQQPRWT</sequence>
<proteinExistence type="predicted"/>
<dbReference type="SUPFAM" id="SSF69318">
    <property type="entry name" value="Integrin alpha N-terminal domain"/>
    <property type="match status" value="1"/>
</dbReference>
<keyword evidence="3" id="KW-1185">Reference proteome</keyword>
<reference evidence="2 3" key="1">
    <citation type="submission" date="2021-03" db="EMBL/GenBank/DDBJ databases">
        <title>Sequencing the genomes of 1000 actinobacteria strains.</title>
        <authorList>
            <person name="Klenk H.-P."/>
        </authorList>
    </citation>
    <scope>NUCLEOTIDE SEQUENCE [LARGE SCALE GENOMIC DNA]</scope>
    <source>
        <strain evidence="2 3">DSM 44580</strain>
    </source>
</reference>
<dbReference type="Proteomes" id="UP001519363">
    <property type="component" value="Unassembled WGS sequence"/>
</dbReference>
<dbReference type="RefSeq" id="WP_086786878.1">
    <property type="nucleotide sequence ID" value="NZ_JAGIOO010000001.1"/>
</dbReference>
<protein>
    <recommendedName>
        <fullName evidence="4">FG-GAP repeat</fullName>
    </recommendedName>
</protein>
<gene>
    <name evidence="2" type="ORF">JOF53_004498</name>
</gene>
<dbReference type="InterPro" id="IPR028994">
    <property type="entry name" value="Integrin_alpha_N"/>
</dbReference>
<name>A0ABS5AH00_9PSEU</name>
<comment type="caution">
    <text evidence="2">The sequence shown here is derived from an EMBL/GenBank/DDBJ whole genome shotgun (WGS) entry which is preliminary data.</text>
</comment>
<evidence type="ECO:0000313" key="2">
    <source>
        <dbReference type="EMBL" id="MBP2475626.1"/>
    </source>
</evidence>
<evidence type="ECO:0000256" key="1">
    <source>
        <dbReference type="SAM" id="MobiDB-lite"/>
    </source>
</evidence>
<evidence type="ECO:0000313" key="3">
    <source>
        <dbReference type="Proteomes" id="UP001519363"/>
    </source>
</evidence>